<evidence type="ECO:0000256" key="2">
    <source>
        <dbReference type="ARBA" id="ARBA00022491"/>
    </source>
</evidence>
<name>A0A167E434_9ASCO</name>
<dbReference type="EMBL" id="CP014501">
    <property type="protein sequence ID" value="ANB13618.1"/>
    <property type="molecule type" value="Genomic_DNA"/>
</dbReference>
<evidence type="ECO:0000256" key="3">
    <source>
        <dbReference type="ARBA" id="ARBA00023015"/>
    </source>
</evidence>
<evidence type="ECO:0000256" key="6">
    <source>
        <dbReference type="SAM" id="MobiDB-lite"/>
    </source>
</evidence>
<keyword evidence="8" id="KW-1185">Reference proteome</keyword>
<dbReference type="KEGG" id="slb:AWJ20_1917"/>
<organism evidence="7 8">
    <name type="scientific">Sugiyamaella lignohabitans</name>
    <dbReference type="NCBI Taxonomy" id="796027"/>
    <lineage>
        <taxon>Eukaryota</taxon>
        <taxon>Fungi</taxon>
        <taxon>Dikarya</taxon>
        <taxon>Ascomycota</taxon>
        <taxon>Saccharomycotina</taxon>
        <taxon>Dipodascomycetes</taxon>
        <taxon>Dipodascales</taxon>
        <taxon>Trichomonascaceae</taxon>
        <taxon>Sugiyamaella</taxon>
    </lineage>
</organism>
<feature type="region of interest" description="Disordered" evidence="6">
    <location>
        <begin position="1"/>
        <end position="24"/>
    </location>
</feature>
<dbReference type="Pfam" id="PF08598">
    <property type="entry name" value="Sds3"/>
    <property type="match status" value="1"/>
</dbReference>
<dbReference type="InterPro" id="IPR013907">
    <property type="entry name" value="Sds3"/>
</dbReference>
<dbReference type="SMART" id="SM01401">
    <property type="entry name" value="Sds3"/>
    <property type="match status" value="1"/>
</dbReference>
<keyword evidence="4" id="KW-0804">Transcription</keyword>
<dbReference type="GO" id="GO:0005654">
    <property type="term" value="C:nucleoplasm"/>
    <property type="evidence" value="ECO:0007669"/>
    <property type="project" value="UniProtKB-ARBA"/>
</dbReference>
<gene>
    <name evidence="7" type="ORF">AWJ20_1917</name>
</gene>
<feature type="region of interest" description="Disordered" evidence="6">
    <location>
        <begin position="260"/>
        <end position="297"/>
    </location>
</feature>
<keyword evidence="2" id="KW-0678">Repressor</keyword>
<evidence type="ECO:0000256" key="5">
    <source>
        <dbReference type="ARBA" id="ARBA00023242"/>
    </source>
</evidence>
<evidence type="ECO:0008006" key="9">
    <source>
        <dbReference type="Google" id="ProtNLM"/>
    </source>
</evidence>
<dbReference type="RefSeq" id="XP_018736095.1">
    <property type="nucleotide sequence ID" value="XM_018878831.1"/>
</dbReference>
<dbReference type="AlphaFoldDB" id="A0A167E434"/>
<keyword evidence="3" id="KW-0805">Transcription regulation</keyword>
<accession>A0A167E434</accession>
<comment type="subcellular location">
    <subcellularLocation>
        <location evidence="1">Nucleus</location>
    </subcellularLocation>
</comment>
<evidence type="ECO:0000313" key="7">
    <source>
        <dbReference type="EMBL" id="ANB13618.1"/>
    </source>
</evidence>
<dbReference type="GeneID" id="30033771"/>
<protein>
    <recommendedName>
        <fullName evidence="9">Sds3p</fullName>
    </recommendedName>
</protein>
<dbReference type="Proteomes" id="UP000189580">
    <property type="component" value="Chromosome a"/>
</dbReference>
<dbReference type="OrthoDB" id="70376at2759"/>
<feature type="compositionally biased region" description="Low complexity" evidence="6">
    <location>
        <begin position="156"/>
        <end position="197"/>
    </location>
</feature>
<feature type="compositionally biased region" description="Polar residues" evidence="6">
    <location>
        <begin position="272"/>
        <end position="283"/>
    </location>
</feature>
<evidence type="ECO:0000256" key="1">
    <source>
        <dbReference type="ARBA" id="ARBA00004123"/>
    </source>
</evidence>
<keyword evidence="5" id="KW-0539">Nucleus</keyword>
<feature type="region of interest" description="Disordered" evidence="6">
    <location>
        <begin position="156"/>
        <end position="230"/>
    </location>
</feature>
<dbReference type="GO" id="GO:0010468">
    <property type="term" value="P:regulation of gene expression"/>
    <property type="evidence" value="ECO:0007669"/>
    <property type="project" value="UniProtKB-ARBA"/>
</dbReference>
<reference evidence="7 8" key="1">
    <citation type="submission" date="2016-02" db="EMBL/GenBank/DDBJ databases">
        <title>Complete genome sequence and transcriptome regulation of the pentose utilising yeast Sugiyamaella lignohabitans.</title>
        <authorList>
            <person name="Bellasio M."/>
            <person name="Peymann A."/>
            <person name="Valli M."/>
            <person name="Sipitzky M."/>
            <person name="Graf A."/>
            <person name="Sauer M."/>
            <person name="Marx H."/>
            <person name="Mattanovich D."/>
        </authorList>
    </citation>
    <scope>NUCLEOTIDE SEQUENCE [LARGE SCALE GENOMIC DNA]</scope>
    <source>
        <strain evidence="7 8">CBS 10342</strain>
    </source>
</reference>
<sequence>MRPKAGSNPPDDYDDQQVVPIKRRRSHMLSRYESLKEQFDADREEEYHHQRQKLTARLDSLIAGKDQPFLEMVEDLNETRDLELVSLNLYEKFLIDRAKKDHEERMQFIEEQYRTSTKEVHEKLSQRLAAQADMLKTGQANNSFLDISSNTLDNLTNTGSKGSTSRSGTLRTNAHSGYTSNNDANGTATAGSTTASRSRLRRREAVDTDQGDATEGTAGPAVIDGHHGNSHSGGISNDHLRFFFSDFDFDGYSSGYASAAAVASGGPGPSGTTNSRSSKQTPKIPSLKQEEADSDLQAIRRERAQLDLLRRRRPDH</sequence>
<proteinExistence type="predicted"/>
<dbReference type="PANTHER" id="PTHR21964">
    <property type="entry name" value="BREAST CANCER METASTASIS-SUPPRESSOR 1"/>
    <property type="match status" value="1"/>
</dbReference>
<evidence type="ECO:0000313" key="8">
    <source>
        <dbReference type="Proteomes" id="UP000189580"/>
    </source>
</evidence>
<evidence type="ECO:0000256" key="4">
    <source>
        <dbReference type="ARBA" id="ARBA00023163"/>
    </source>
</evidence>